<dbReference type="RefSeq" id="WP_133977655.1">
    <property type="nucleotide sequence ID" value="NZ_SOCE01000001.1"/>
</dbReference>
<comment type="cofactor">
    <cofactor evidence="7">
        <name>Cu cation</name>
        <dbReference type="ChEBI" id="CHEBI:23378"/>
    </cofactor>
    <text evidence="7">Binds 1 copper ion per subunit.</text>
</comment>
<dbReference type="InterPro" id="IPR052721">
    <property type="entry name" value="ET_Amicyanin"/>
</dbReference>
<feature type="binding site" evidence="7">
    <location>
        <position position="102"/>
    </location>
    <ligand>
        <name>Cu cation</name>
        <dbReference type="ChEBI" id="CHEBI:23378"/>
    </ligand>
</feature>
<dbReference type="GO" id="GO:0042597">
    <property type="term" value="C:periplasmic space"/>
    <property type="evidence" value="ECO:0007669"/>
    <property type="project" value="UniProtKB-SubCell"/>
</dbReference>
<feature type="signal peptide" evidence="9">
    <location>
        <begin position="1"/>
        <end position="24"/>
    </location>
</feature>
<feature type="chain" id="PRO_5038752841" evidence="9">
    <location>
        <begin position="25"/>
        <end position="152"/>
    </location>
</feature>
<evidence type="ECO:0000313" key="11">
    <source>
        <dbReference type="EMBL" id="TDU87955.1"/>
    </source>
</evidence>
<dbReference type="CDD" id="cd13921">
    <property type="entry name" value="Amicyanin"/>
    <property type="match status" value="1"/>
</dbReference>
<keyword evidence="12" id="KW-1185">Reference proteome</keyword>
<name>A0A4R7T841_9ACTN</name>
<evidence type="ECO:0000313" key="12">
    <source>
        <dbReference type="Proteomes" id="UP000295151"/>
    </source>
</evidence>
<dbReference type="Proteomes" id="UP000295151">
    <property type="component" value="Unassembled WGS sequence"/>
</dbReference>
<dbReference type="InterPro" id="IPR002386">
    <property type="entry name" value="Amicyanin/Pseudoazurin"/>
</dbReference>
<keyword evidence="3 7" id="KW-0479">Metal-binding</keyword>
<dbReference type="OrthoDB" id="574459at2"/>
<feature type="binding site" evidence="7">
    <location>
        <position position="138"/>
    </location>
    <ligand>
        <name>Cu cation</name>
        <dbReference type="ChEBI" id="CHEBI:23378"/>
    </ligand>
</feature>
<dbReference type="Pfam" id="PF00127">
    <property type="entry name" value="Copper-bind"/>
    <property type="match status" value="1"/>
</dbReference>
<organism evidence="11 12">
    <name type="scientific">Kribbella voronezhensis</name>
    <dbReference type="NCBI Taxonomy" id="2512212"/>
    <lineage>
        <taxon>Bacteria</taxon>
        <taxon>Bacillati</taxon>
        <taxon>Actinomycetota</taxon>
        <taxon>Actinomycetes</taxon>
        <taxon>Propionibacteriales</taxon>
        <taxon>Kribbellaceae</taxon>
        <taxon>Kribbella</taxon>
    </lineage>
</organism>
<evidence type="ECO:0000256" key="1">
    <source>
        <dbReference type="ARBA" id="ARBA00004418"/>
    </source>
</evidence>
<keyword evidence="2" id="KW-0813">Transport</keyword>
<dbReference type="PANTHER" id="PTHR36507">
    <property type="entry name" value="BLL1555 PROTEIN"/>
    <property type="match status" value="1"/>
</dbReference>
<feature type="binding site" evidence="7">
    <location>
        <position position="141"/>
    </location>
    <ligand>
        <name>Cu cation</name>
        <dbReference type="ChEBI" id="CHEBI:23378"/>
    </ligand>
</feature>
<evidence type="ECO:0000256" key="4">
    <source>
        <dbReference type="ARBA" id="ARBA00022764"/>
    </source>
</evidence>
<feature type="region of interest" description="Disordered" evidence="8">
    <location>
        <begin position="28"/>
        <end position="67"/>
    </location>
</feature>
<evidence type="ECO:0000256" key="8">
    <source>
        <dbReference type="SAM" id="MobiDB-lite"/>
    </source>
</evidence>
<evidence type="ECO:0000259" key="10">
    <source>
        <dbReference type="Pfam" id="PF00127"/>
    </source>
</evidence>
<dbReference type="InterPro" id="IPR008972">
    <property type="entry name" value="Cupredoxin"/>
</dbReference>
<keyword evidence="9" id="KW-0732">Signal</keyword>
<dbReference type="Gene3D" id="2.60.40.420">
    <property type="entry name" value="Cupredoxins - blue copper proteins"/>
    <property type="match status" value="1"/>
</dbReference>
<evidence type="ECO:0000256" key="2">
    <source>
        <dbReference type="ARBA" id="ARBA00022448"/>
    </source>
</evidence>
<evidence type="ECO:0000256" key="3">
    <source>
        <dbReference type="ARBA" id="ARBA00022723"/>
    </source>
</evidence>
<evidence type="ECO:0000256" key="6">
    <source>
        <dbReference type="ARBA" id="ARBA00023008"/>
    </source>
</evidence>
<dbReference type="EMBL" id="SOCE01000001">
    <property type="protein sequence ID" value="TDU87955.1"/>
    <property type="molecule type" value="Genomic_DNA"/>
</dbReference>
<gene>
    <name evidence="11" type="ORF">EV138_1493</name>
</gene>
<dbReference type="SUPFAM" id="SSF49503">
    <property type="entry name" value="Cupredoxins"/>
    <property type="match status" value="1"/>
</dbReference>
<feature type="domain" description="Blue (type 1) copper" evidence="10">
    <location>
        <begin position="71"/>
        <end position="150"/>
    </location>
</feature>
<dbReference type="PRINTS" id="PR00155">
    <property type="entry name" value="AMICYANIN"/>
</dbReference>
<comment type="caution">
    <text evidence="11">The sequence shown here is derived from an EMBL/GenBank/DDBJ whole genome shotgun (WGS) entry which is preliminary data.</text>
</comment>
<accession>A0A4R7T841</accession>
<dbReference type="PANTHER" id="PTHR36507:SF1">
    <property type="entry name" value="BLL1555 PROTEIN"/>
    <property type="match status" value="1"/>
</dbReference>
<evidence type="ECO:0000256" key="9">
    <source>
        <dbReference type="SAM" id="SignalP"/>
    </source>
</evidence>
<evidence type="ECO:0000256" key="7">
    <source>
        <dbReference type="PIRSR" id="PIRSR602386-1"/>
    </source>
</evidence>
<reference evidence="11 12" key="1">
    <citation type="submission" date="2019-03" db="EMBL/GenBank/DDBJ databases">
        <title>Genomic Encyclopedia of Type Strains, Phase III (KMG-III): the genomes of soil and plant-associated and newly described type strains.</title>
        <authorList>
            <person name="Whitman W."/>
        </authorList>
    </citation>
    <scope>NUCLEOTIDE SEQUENCE [LARGE SCALE GENOMIC DNA]</scope>
    <source>
        <strain evidence="11 12">VKM Ac-2575</strain>
    </source>
</reference>
<keyword evidence="4" id="KW-0574">Periplasm</keyword>
<sequence>MRNSRGTRRFITALAAAVSLTAVAACGDTKPQSQPIPSASAGDTSSAPSTMPGMSMSPTDAPTGPAVATQSVKIKEFAFGPASITVKVGATVTWTNGDQDPHTVTSQAKDGPLKSATMNNGDTYQYTFTKAGTYNYLCTIHPFMTGTVVVTA</sequence>
<keyword evidence="5" id="KW-0249">Electron transport</keyword>
<evidence type="ECO:0000256" key="5">
    <source>
        <dbReference type="ARBA" id="ARBA00022982"/>
    </source>
</evidence>
<dbReference type="GO" id="GO:0005507">
    <property type="term" value="F:copper ion binding"/>
    <property type="evidence" value="ECO:0007669"/>
    <property type="project" value="InterPro"/>
</dbReference>
<proteinExistence type="predicted"/>
<dbReference type="AlphaFoldDB" id="A0A4R7T841"/>
<dbReference type="PROSITE" id="PS51257">
    <property type="entry name" value="PROKAR_LIPOPROTEIN"/>
    <property type="match status" value="1"/>
</dbReference>
<keyword evidence="6 7" id="KW-0186">Copper</keyword>
<feature type="binding site" evidence="7">
    <location>
        <position position="144"/>
    </location>
    <ligand>
        <name>Cu cation</name>
        <dbReference type="ChEBI" id="CHEBI:23378"/>
    </ligand>
</feature>
<dbReference type="InterPro" id="IPR000923">
    <property type="entry name" value="BlueCu_1"/>
</dbReference>
<protein>
    <submittedName>
        <fullName evidence="11">Amicyanin</fullName>
    </submittedName>
</protein>
<dbReference type="GO" id="GO:0009055">
    <property type="term" value="F:electron transfer activity"/>
    <property type="evidence" value="ECO:0007669"/>
    <property type="project" value="InterPro"/>
</dbReference>
<comment type="subcellular location">
    <subcellularLocation>
        <location evidence="1">Periplasm</location>
    </subcellularLocation>
</comment>
<feature type="compositionally biased region" description="Polar residues" evidence="8">
    <location>
        <begin position="30"/>
        <end position="49"/>
    </location>
</feature>
<dbReference type="InterPro" id="IPR035668">
    <property type="entry name" value="Amicyanin"/>
</dbReference>